<comment type="caution">
    <text evidence="4">The sequence shown here is derived from an EMBL/GenBank/DDBJ whole genome shotgun (WGS) entry which is preliminary data.</text>
</comment>
<dbReference type="SMART" id="SM00220">
    <property type="entry name" value="S_TKc"/>
    <property type="match status" value="1"/>
</dbReference>
<dbReference type="InterPro" id="IPR050117">
    <property type="entry name" value="MAPK"/>
</dbReference>
<keyword evidence="5" id="KW-1185">Reference proteome</keyword>
<dbReference type="SUPFAM" id="SSF56112">
    <property type="entry name" value="Protein kinase-like (PK-like)"/>
    <property type="match status" value="1"/>
</dbReference>
<dbReference type="FunFam" id="1.10.510.10:FF:000980">
    <property type="entry name" value="Predicted protein"/>
    <property type="match status" value="1"/>
</dbReference>
<proteinExistence type="predicted"/>
<organism evidence="4 5">
    <name type="scientific">Tetrabaena socialis</name>
    <dbReference type="NCBI Taxonomy" id="47790"/>
    <lineage>
        <taxon>Eukaryota</taxon>
        <taxon>Viridiplantae</taxon>
        <taxon>Chlorophyta</taxon>
        <taxon>core chlorophytes</taxon>
        <taxon>Chlorophyceae</taxon>
        <taxon>CS clade</taxon>
        <taxon>Chlamydomonadales</taxon>
        <taxon>Tetrabaenaceae</taxon>
        <taxon>Tetrabaena</taxon>
    </lineage>
</organism>
<evidence type="ECO:0000313" key="5">
    <source>
        <dbReference type="Proteomes" id="UP000236333"/>
    </source>
</evidence>
<evidence type="ECO:0000256" key="1">
    <source>
        <dbReference type="ARBA" id="ARBA00022741"/>
    </source>
</evidence>
<dbReference type="PROSITE" id="PS00108">
    <property type="entry name" value="PROTEIN_KINASE_ST"/>
    <property type="match status" value="1"/>
</dbReference>
<keyword evidence="4" id="KW-0418">Kinase</keyword>
<feature type="non-terminal residue" evidence="4">
    <location>
        <position position="333"/>
    </location>
</feature>
<accession>A0A2J7ZH72</accession>
<dbReference type="InterPro" id="IPR011009">
    <property type="entry name" value="Kinase-like_dom_sf"/>
</dbReference>
<evidence type="ECO:0000313" key="4">
    <source>
        <dbReference type="EMBL" id="PNG99618.1"/>
    </source>
</evidence>
<dbReference type="Proteomes" id="UP000236333">
    <property type="component" value="Unassembled WGS sequence"/>
</dbReference>
<keyword evidence="1" id="KW-0547">Nucleotide-binding</keyword>
<dbReference type="InterPro" id="IPR008271">
    <property type="entry name" value="Ser/Thr_kinase_AS"/>
</dbReference>
<dbReference type="OrthoDB" id="538973at2759"/>
<dbReference type="Gene3D" id="1.10.510.10">
    <property type="entry name" value="Transferase(Phosphotransferase) domain 1"/>
    <property type="match status" value="1"/>
</dbReference>
<dbReference type="AlphaFoldDB" id="A0A2J7ZH72"/>
<gene>
    <name evidence="4" type="ORF">TSOC_014600</name>
</gene>
<keyword evidence="2" id="KW-0067">ATP-binding</keyword>
<name>A0A2J7ZH72_9CHLO</name>
<dbReference type="GO" id="GO:0004672">
    <property type="term" value="F:protein kinase activity"/>
    <property type="evidence" value="ECO:0007669"/>
    <property type="project" value="InterPro"/>
</dbReference>
<feature type="domain" description="Protein kinase" evidence="3">
    <location>
        <begin position="1"/>
        <end position="253"/>
    </location>
</feature>
<feature type="non-terminal residue" evidence="4">
    <location>
        <position position="1"/>
    </location>
</feature>
<dbReference type="EMBL" id="PGGS01002468">
    <property type="protein sequence ID" value="PNG99618.1"/>
    <property type="molecule type" value="Genomic_DNA"/>
</dbReference>
<reference evidence="4 5" key="1">
    <citation type="journal article" date="2017" name="Mol. Biol. Evol.">
        <title>The 4-celled Tetrabaena socialis nuclear genome reveals the essential components for genetic control of cell number at the origin of multicellularity in the volvocine lineage.</title>
        <authorList>
            <person name="Featherston J."/>
            <person name="Arakaki Y."/>
            <person name="Hanschen E.R."/>
            <person name="Ferris P.J."/>
            <person name="Michod R.E."/>
            <person name="Olson B.J.S.C."/>
            <person name="Nozaki H."/>
            <person name="Durand P.M."/>
        </authorList>
    </citation>
    <scope>NUCLEOTIDE SEQUENCE [LARGE SCALE GENOMIC DNA]</scope>
    <source>
        <strain evidence="4 5">NIES-571</strain>
    </source>
</reference>
<dbReference type="GO" id="GO:0005524">
    <property type="term" value="F:ATP binding"/>
    <property type="evidence" value="ECO:0007669"/>
    <property type="project" value="UniProtKB-KW"/>
</dbReference>
<evidence type="ECO:0000256" key="2">
    <source>
        <dbReference type="ARBA" id="ARBA00022840"/>
    </source>
</evidence>
<evidence type="ECO:0000259" key="3">
    <source>
        <dbReference type="PROSITE" id="PS50011"/>
    </source>
</evidence>
<protein>
    <submittedName>
        <fullName evidence="4">Cyclin-dependent kinase-like 1</fullName>
    </submittedName>
</protein>
<sequence>AHEDAAIMRLAVREARVLQAVSHPNLIRMLAVFKSKSGRLHMVFELAGLSLHKLLNRSPTGLAPVLTRVVAWQLLHAVAYLHDNKILHRDIKPANVLLADDGVVKLCDFGFARHTRCGPREAAQGTSYVVTRWYRAPEILVSDDYGPAADVWSVGCTLAEIATGRPLFPGASSADQLWRIMRCRGPLPPQQAACLAAQERFCERIGPTPKLHKTLQQRLPEPDSALFGLLEACLRLDPAQRPTARELLQLPYFTELQAPIVRLPAPLAAMMRSASTPVATGAAAASLQLLLRDLQEPQQVQQQQQRPQEAPLVVAAAAVVALAAALPPPGCGL</sequence>
<dbReference type="PROSITE" id="PS50011">
    <property type="entry name" value="PROTEIN_KINASE_DOM"/>
    <property type="match status" value="1"/>
</dbReference>
<dbReference type="InterPro" id="IPR000719">
    <property type="entry name" value="Prot_kinase_dom"/>
</dbReference>
<keyword evidence="4" id="KW-0808">Transferase</keyword>
<dbReference type="Gene3D" id="3.30.200.20">
    <property type="entry name" value="Phosphorylase Kinase, domain 1"/>
    <property type="match status" value="1"/>
</dbReference>
<dbReference type="PANTHER" id="PTHR24055">
    <property type="entry name" value="MITOGEN-ACTIVATED PROTEIN KINASE"/>
    <property type="match status" value="1"/>
</dbReference>
<dbReference type="Pfam" id="PF00069">
    <property type="entry name" value="Pkinase"/>
    <property type="match status" value="1"/>
</dbReference>